<reference evidence="3" key="1">
    <citation type="journal article" date="2019" name="Int. J. Syst. Evol. Microbiol.">
        <title>The Global Catalogue of Microorganisms (GCM) 10K type strain sequencing project: providing services to taxonomists for standard genome sequencing and annotation.</title>
        <authorList>
            <consortium name="The Broad Institute Genomics Platform"/>
            <consortium name="The Broad Institute Genome Sequencing Center for Infectious Disease"/>
            <person name="Wu L."/>
            <person name="Ma J."/>
        </authorList>
    </citation>
    <scope>NUCLEOTIDE SEQUENCE [LARGE SCALE GENOMIC DNA]</scope>
    <source>
        <strain evidence="3">JCM 14917</strain>
    </source>
</reference>
<dbReference type="InterPro" id="IPR014914">
    <property type="entry name" value="RES_dom"/>
</dbReference>
<evidence type="ECO:0000313" key="3">
    <source>
        <dbReference type="Proteomes" id="UP001500974"/>
    </source>
</evidence>
<dbReference type="RefSeq" id="WP_346028815.1">
    <property type="nucleotide sequence ID" value="NZ_BAAAON010000010.1"/>
</dbReference>
<proteinExistence type="predicted"/>
<name>A0ABP5MT23_9MICC</name>
<organism evidence="2 3">
    <name type="scientific">Arthrobacter parietis</name>
    <dbReference type="NCBI Taxonomy" id="271434"/>
    <lineage>
        <taxon>Bacteria</taxon>
        <taxon>Bacillati</taxon>
        <taxon>Actinomycetota</taxon>
        <taxon>Actinomycetes</taxon>
        <taxon>Micrococcales</taxon>
        <taxon>Micrococcaceae</taxon>
        <taxon>Arthrobacter</taxon>
    </lineage>
</organism>
<feature type="domain" description="RES" evidence="1">
    <location>
        <begin position="37"/>
        <end position="186"/>
    </location>
</feature>
<evidence type="ECO:0000259" key="1">
    <source>
        <dbReference type="SMART" id="SM00953"/>
    </source>
</evidence>
<comment type="caution">
    <text evidence="2">The sequence shown here is derived from an EMBL/GenBank/DDBJ whole genome shotgun (WGS) entry which is preliminary data.</text>
</comment>
<dbReference type="Proteomes" id="UP001500974">
    <property type="component" value="Unassembled WGS sequence"/>
</dbReference>
<protein>
    <recommendedName>
        <fullName evidence="1">RES domain-containing protein</fullName>
    </recommendedName>
</protein>
<sequence length="205" mass="22792">MVTGPKGAFNPQSFELESSSELYRVFSNRSGRLANVFNPGMGRPTRFAFFGDPVVPVLYAAQTQQAAVCETLLHDVPVDGGMINHDDYGDQVMARLIVARDLNLASFMGTGLRRLKVEETDVTATPASRYGETVTWAKAAHGAGYDGMVWMSHRCNTDRAFVFFGDRVSYTDLHIDPDFARVFELGPDRAWLSDFCAPLLVDVRW</sequence>
<accession>A0ABP5MT23</accession>
<dbReference type="EMBL" id="BAAAON010000010">
    <property type="protein sequence ID" value="GAA2177828.1"/>
    <property type="molecule type" value="Genomic_DNA"/>
</dbReference>
<dbReference type="SMART" id="SM00953">
    <property type="entry name" value="RES"/>
    <property type="match status" value="1"/>
</dbReference>
<evidence type="ECO:0000313" key="2">
    <source>
        <dbReference type="EMBL" id="GAA2177828.1"/>
    </source>
</evidence>
<gene>
    <name evidence="2" type="ORF">GCM10009784_29860</name>
</gene>
<dbReference type="Pfam" id="PF08808">
    <property type="entry name" value="RES"/>
    <property type="match status" value="1"/>
</dbReference>
<keyword evidence="3" id="KW-1185">Reference proteome</keyword>